<feature type="domain" description="Thioredoxin" evidence="5">
    <location>
        <begin position="18"/>
        <end position="138"/>
    </location>
</feature>
<dbReference type="AlphaFoldDB" id="A0A3S3TRE1"/>
<dbReference type="PANTHER" id="PTHR45663">
    <property type="entry name" value="GEO12009P1"/>
    <property type="match status" value="1"/>
</dbReference>
<keyword evidence="3" id="KW-1015">Disulfide bond</keyword>
<dbReference type="InterPro" id="IPR017937">
    <property type="entry name" value="Thioredoxin_CS"/>
</dbReference>
<dbReference type="Pfam" id="PF00085">
    <property type="entry name" value="Thioredoxin"/>
    <property type="match status" value="1"/>
</dbReference>
<evidence type="ECO:0000256" key="4">
    <source>
        <dbReference type="ARBA" id="ARBA00023284"/>
    </source>
</evidence>
<comment type="caution">
    <text evidence="6">The sequence shown here is derived from an EMBL/GenBank/DDBJ whole genome shotgun (WGS) entry which is preliminary data.</text>
</comment>
<dbReference type="Proteomes" id="UP000288215">
    <property type="component" value="Unassembled WGS sequence"/>
</dbReference>
<dbReference type="CDD" id="cd02947">
    <property type="entry name" value="TRX_family"/>
    <property type="match status" value="1"/>
</dbReference>
<name>A0A3S3TRE1_METS7</name>
<reference evidence="6 7" key="1">
    <citation type="submission" date="2018-12" db="EMBL/GenBank/DDBJ databases">
        <title>The complete genome of the methanogenic archaea of the candidate phylum Verstraetearchaeota, obtained from the metagenome of underground thermal water.</title>
        <authorList>
            <person name="Kadnikov V.V."/>
            <person name="Mardanov A.V."/>
            <person name="Beletsky A.V."/>
            <person name="Karnachuk O.V."/>
            <person name="Ravin N.V."/>
        </authorList>
    </citation>
    <scope>NUCLEOTIDE SEQUENCE [LARGE SCALE GENOMIC DNA]</scope>
    <source>
        <strain evidence="6">Ch88</strain>
    </source>
</reference>
<gene>
    <name evidence="6" type="ORF">Metus_0945</name>
</gene>
<dbReference type="Gene3D" id="3.40.30.10">
    <property type="entry name" value="Glutaredoxin"/>
    <property type="match status" value="1"/>
</dbReference>
<dbReference type="GO" id="GO:0005737">
    <property type="term" value="C:cytoplasm"/>
    <property type="evidence" value="ECO:0007669"/>
    <property type="project" value="TreeGrafter"/>
</dbReference>
<accession>A0A3S3TRE1</accession>
<dbReference type="PROSITE" id="PS51352">
    <property type="entry name" value="THIOREDOXIN_2"/>
    <property type="match status" value="1"/>
</dbReference>
<evidence type="ECO:0000256" key="2">
    <source>
        <dbReference type="ARBA" id="ARBA00022982"/>
    </source>
</evidence>
<evidence type="ECO:0000259" key="5">
    <source>
        <dbReference type="PROSITE" id="PS51352"/>
    </source>
</evidence>
<proteinExistence type="predicted"/>
<sequence>MGFDWDEELRKIKERKLQEITSKKEDEKELSTEKEITVTDGNFESIITNTNSLVVIDFWATWCGPCMYMVPIFEKLARKYAGKAVFGRMNVDENPIVPGRLGIYGIPTFVFFKNGKEIHRMVGATSEANLEEMIKKYL</sequence>
<keyword evidence="4" id="KW-0676">Redox-active center</keyword>
<dbReference type="PROSITE" id="PS00194">
    <property type="entry name" value="THIOREDOXIN_1"/>
    <property type="match status" value="1"/>
</dbReference>
<dbReference type="GO" id="GO:0015035">
    <property type="term" value="F:protein-disulfide reductase activity"/>
    <property type="evidence" value="ECO:0007669"/>
    <property type="project" value="InterPro"/>
</dbReference>
<dbReference type="SUPFAM" id="SSF52833">
    <property type="entry name" value="Thioredoxin-like"/>
    <property type="match status" value="1"/>
</dbReference>
<dbReference type="PANTHER" id="PTHR45663:SF11">
    <property type="entry name" value="GEO12009P1"/>
    <property type="match status" value="1"/>
</dbReference>
<dbReference type="NCBIfam" id="TIGR01068">
    <property type="entry name" value="thioredoxin"/>
    <property type="match status" value="1"/>
</dbReference>
<organism evidence="6 7">
    <name type="scientific">Methanosuratincola subterraneus</name>
    <dbReference type="NCBI Taxonomy" id="2593994"/>
    <lineage>
        <taxon>Archaea</taxon>
        <taxon>Thermoproteota</taxon>
        <taxon>Methanosuratincolia</taxon>
        <taxon>Candidatus Methanomethylicales</taxon>
        <taxon>Candidatus Methanomethylicaceae</taxon>
        <taxon>Candidatus Methanosuratincola (ex Vanwonterghem et al. 2016)</taxon>
    </lineage>
</organism>
<dbReference type="InterPro" id="IPR005746">
    <property type="entry name" value="Thioredoxin"/>
</dbReference>
<evidence type="ECO:0000256" key="1">
    <source>
        <dbReference type="ARBA" id="ARBA00022448"/>
    </source>
</evidence>
<dbReference type="InterPro" id="IPR036249">
    <property type="entry name" value="Thioredoxin-like_sf"/>
</dbReference>
<dbReference type="EMBL" id="RXGA01000003">
    <property type="protein sequence ID" value="RWX72971.1"/>
    <property type="molecule type" value="Genomic_DNA"/>
</dbReference>
<evidence type="ECO:0000256" key="3">
    <source>
        <dbReference type="ARBA" id="ARBA00023157"/>
    </source>
</evidence>
<dbReference type="InterPro" id="IPR013766">
    <property type="entry name" value="Thioredoxin_domain"/>
</dbReference>
<dbReference type="FunFam" id="3.40.30.10:FF:000001">
    <property type="entry name" value="Thioredoxin"/>
    <property type="match status" value="1"/>
</dbReference>
<dbReference type="PRINTS" id="PR00421">
    <property type="entry name" value="THIOREDOXIN"/>
</dbReference>
<evidence type="ECO:0000313" key="7">
    <source>
        <dbReference type="Proteomes" id="UP000288215"/>
    </source>
</evidence>
<protein>
    <recommendedName>
        <fullName evidence="5">Thioredoxin domain-containing protein</fullName>
    </recommendedName>
</protein>
<keyword evidence="1" id="KW-0813">Transport</keyword>
<keyword evidence="2" id="KW-0249">Electron transport</keyword>
<evidence type="ECO:0000313" key="6">
    <source>
        <dbReference type="EMBL" id="RWX72971.1"/>
    </source>
</evidence>